<keyword evidence="4" id="KW-0788">Thiol protease</keyword>
<dbReference type="InterPro" id="IPR038765">
    <property type="entry name" value="Papain-like_cys_pep_sf"/>
</dbReference>
<sequence>MSPNALIPSHRKPRRPSASSRALRAGVTGGFLTLAVTGATVPANAAEKPVSETQEMPTITTALATSAARSADTAEQVAFNYERQALQDSAFSKAAKAAEKDKAEAVKKAKAEAKKKAEEARKAKEAAQARASRSSERSTLSAPSSATGSTATLVSFLKAQLGKAYVLGSSGPSSYDCSGLTQAAFNQIGIDLPRVSQDQSTAGKQVGLDNLQVGDILYWGSAGSAYHVGVYVGGGKFIGAQNSSTGIVERPLDYDMPTGAVRVL</sequence>
<comment type="similarity">
    <text evidence="1">Belongs to the peptidase C40 family.</text>
</comment>
<dbReference type="PANTHER" id="PTHR47053:SF1">
    <property type="entry name" value="MUREIN DD-ENDOPEPTIDASE MEPH-RELATED"/>
    <property type="match status" value="1"/>
</dbReference>
<dbReference type="EMBL" id="JAVRFE010000011">
    <property type="protein sequence ID" value="MDT0456280.1"/>
    <property type="molecule type" value="Genomic_DNA"/>
</dbReference>
<organism evidence="7 8">
    <name type="scientific">Streptomyces mooreae</name>
    <dbReference type="NCBI Taxonomy" id="3075523"/>
    <lineage>
        <taxon>Bacteria</taxon>
        <taxon>Bacillati</taxon>
        <taxon>Actinomycetota</taxon>
        <taxon>Actinomycetes</taxon>
        <taxon>Kitasatosporales</taxon>
        <taxon>Streptomycetaceae</taxon>
        <taxon>Streptomyces</taxon>
    </lineage>
</organism>
<keyword evidence="8" id="KW-1185">Reference proteome</keyword>
<feature type="domain" description="NlpC/P60" evidence="6">
    <location>
        <begin position="147"/>
        <end position="264"/>
    </location>
</feature>
<evidence type="ECO:0000256" key="4">
    <source>
        <dbReference type="ARBA" id="ARBA00022807"/>
    </source>
</evidence>
<evidence type="ECO:0000256" key="3">
    <source>
        <dbReference type="ARBA" id="ARBA00022801"/>
    </source>
</evidence>
<protein>
    <submittedName>
        <fullName evidence="7">NlpC/P60 family protein</fullName>
    </submittedName>
</protein>
<evidence type="ECO:0000256" key="2">
    <source>
        <dbReference type="ARBA" id="ARBA00022670"/>
    </source>
</evidence>
<feature type="region of interest" description="Disordered" evidence="5">
    <location>
        <begin position="116"/>
        <end position="147"/>
    </location>
</feature>
<dbReference type="InterPro" id="IPR051202">
    <property type="entry name" value="Peptidase_C40"/>
</dbReference>
<keyword evidence="3" id="KW-0378">Hydrolase</keyword>
<dbReference type="RefSeq" id="WP_311623499.1">
    <property type="nucleotide sequence ID" value="NZ_JAVRFE010000011.1"/>
</dbReference>
<dbReference type="SUPFAM" id="SSF54001">
    <property type="entry name" value="Cysteine proteinases"/>
    <property type="match status" value="1"/>
</dbReference>
<dbReference type="Gene3D" id="3.90.1720.10">
    <property type="entry name" value="endopeptidase domain like (from Nostoc punctiforme)"/>
    <property type="match status" value="1"/>
</dbReference>
<dbReference type="PANTHER" id="PTHR47053">
    <property type="entry name" value="MUREIN DD-ENDOPEPTIDASE MEPH-RELATED"/>
    <property type="match status" value="1"/>
</dbReference>
<evidence type="ECO:0000313" key="7">
    <source>
        <dbReference type="EMBL" id="MDT0456280.1"/>
    </source>
</evidence>
<evidence type="ECO:0000259" key="6">
    <source>
        <dbReference type="PROSITE" id="PS51935"/>
    </source>
</evidence>
<evidence type="ECO:0000256" key="5">
    <source>
        <dbReference type="SAM" id="MobiDB-lite"/>
    </source>
</evidence>
<accession>A0ABU2T5H9</accession>
<evidence type="ECO:0000256" key="1">
    <source>
        <dbReference type="ARBA" id="ARBA00007074"/>
    </source>
</evidence>
<proteinExistence type="inferred from homology"/>
<dbReference type="Proteomes" id="UP001180551">
    <property type="component" value="Unassembled WGS sequence"/>
</dbReference>
<comment type="caution">
    <text evidence="7">The sequence shown here is derived from an EMBL/GenBank/DDBJ whole genome shotgun (WGS) entry which is preliminary data.</text>
</comment>
<dbReference type="InterPro" id="IPR000064">
    <property type="entry name" value="NLP_P60_dom"/>
</dbReference>
<feature type="region of interest" description="Disordered" evidence="5">
    <location>
        <begin position="1"/>
        <end position="22"/>
    </location>
</feature>
<evidence type="ECO:0000313" key="8">
    <source>
        <dbReference type="Proteomes" id="UP001180551"/>
    </source>
</evidence>
<dbReference type="PROSITE" id="PS51935">
    <property type="entry name" value="NLPC_P60"/>
    <property type="match status" value="1"/>
</dbReference>
<keyword evidence="2" id="KW-0645">Protease</keyword>
<reference evidence="7" key="1">
    <citation type="submission" date="2024-05" db="EMBL/GenBank/DDBJ databases">
        <title>30 novel species of actinomycetes from the DSMZ collection.</title>
        <authorList>
            <person name="Nouioui I."/>
        </authorList>
    </citation>
    <scope>NUCLEOTIDE SEQUENCE</scope>
    <source>
        <strain evidence="7">DSM 41527</strain>
    </source>
</reference>
<gene>
    <name evidence="7" type="ORF">RM550_11080</name>
</gene>
<feature type="compositionally biased region" description="Basic and acidic residues" evidence="5">
    <location>
        <begin position="116"/>
        <end position="127"/>
    </location>
</feature>
<feature type="compositionally biased region" description="Low complexity" evidence="5">
    <location>
        <begin position="128"/>
        <end position="147"/>
    </location>
</feature>
<dbReference type="Pfam" id="PF00877">
    <property type="entry name" value="NLPC_P60"/>
    <property type="match status" value="1"/>
</dbReference>
<name>A0ABU2T5H9_9ACTN</name>